<dbReference type="AlphaFoldDB" id="A0A0C3ALL6"/>
<feature type="compositionally biased region" description="Low complexity" evidence="1">
    <location>
        <begin position="272"/>
        <end position="286"/>
    </location>
</feature>
<gene>
    <name evidence="3" type="ORF">M408DRAFT_211465</name>
</gene>
<protein>
    <recommendedName>
        <fullName evidence="5">Lysine-specific metallo-endopeptidase domain-containing protein</fullName>
    </recommendedName>
</protein>
<feature type="chain" id="PRO_5002160990" description="Lysine-specific metallo-endopeptidase domain-containing protein" evidence="2">
    <location>
        <begin position="18"/>
        <end position="303"/>
    </location>
</feature>
<keyword evidence="2" id="KW-0732">Signal</keyword>
<keyword evidence="4" id="KW-1185">Reference proteome</keyword>
<evidence type="ECO:0000256" key="2">
    <source>
        <dbReference type="SAM" id="SignalP"/>
    </source>
</evidence>
<name>A0A0C3ALL6_SERVB</name>
<dbReference type="GO" id="GO:0008237">
    <property type="term" value="F:metallopeptidase activity"/>
    <property type="evidence" value="ECO:0007669"/>
    <property type="project" value="InterPro"/>
</dbReference>
<dbReference type="InterPro" id="IPR024079">
    <property type="entry name" value="MetalloPept_cat_dom_sf"/>
</dbReference>
<sequence length="303" mass="33477">MYSILLSLLLAIQFTAAIPVPLEAQFMSEPNQYAGYKAKFDEAKVEANRQIGNMQEVLKNPTDPRITQAFGPLATQDRKMHTIKQTVDKLATGTLKVHTSDPNVADDENHGIPINGYVPINVVGGDVQADPARFGSTFYTGDRADDKKFRAGTIIHEATHQLAFTGDHVGENDKRIIRGGRPLPEKIIENGGYAKDPIPNSDLAMGPRYTDLRANSPNMEYNADSYRVFAALCSRSLLKRALKQEDPVGYYLAKRQQCKPQPDYFKKKAEAKAAATKTSTAPPASSKQRETGTGTGNRRWSYE</sequence>
<reference evidence="3 4" key="1">
    <citation type="submission" date="2014-04" db="EMBL/GenBank/DDBJ databases">
        <authorList>
            <consortium name="DOE Joint Genome Institute"/>
            <person name="Kuo A."/>
            <person name="Zuccaro A."/>
            <person name="Kohler A."/>
            <person name="Nagy L.G."/>
            <person name="Floudas D."/>
            <person name="Copeland A."/>
            <person name="Barry K.W."/>
            <person name="Cichocki N."/>
            <person name="Veneault-Fourrey C."/>
            <person name="LaButti K."/>
            <person name="Lindquist E.A."/>
            <person name="Lipzen A."/>
            <person name="Lundell T."/>
            <person name="Morin E."/>
            <person name="Murat C."/>
            <person name="Sun H."/>
            <person name="Tunlid A."/>
            <person name="Henrissat B."/>
            <person name="Grigoriev I.V."/>
            <person name="Hibbett D.S."/>
            <person name="Martin F."/>
            <person name="Nordberg H.P."/>
            <person name="Cantor M.N."/>
            <person name="Hua S.X."/>
        </authorList>
    </citation>
    <scope>NUCLEOTIDE SEQUENCE [LARGE SCALE GENOMIC DNA]</scope>
    <source>
        <strain evidence="3 4">MAFF 305830</strain>
    </source>
</reference>
<evidence type="ECO:0008006" key="5">
    <source>
        <dbReference type="Google" id="ProtNLM"/>
    </source>
</evidence>
<feature type="region of interest" description="Disordered" evidence="1">
    <location>
        <begin position="263"/>
        <end position="303"/>
    </location>
</feature>
<dbReference type="OrthoDB" id="3067737at2759"/>
<feature type="signal peptide" evidence="2">
    <location>
        <begin position="1"/>
        <end position="17"/>
    </location>
</feature>
<dbReference type="EMBL" id="KN824314">
    <property type="protein sequence ID" value="KIM25480.1"/>
    <property type="molecule type" value="Genomic_DNA"/>
</dbReference>
<evidence type="ECO:0000256" key="1">
    <source>
        <dbReference type="SAM" id="MobiDB-lite"/>
    </source>
</evidence>
<reference evidence="4" key="2">
    <citation type="submission" date="2015-01" db="EMBL/GenBank/DDBJ databases">
        <title>Evolutionary Origins and Diversification of the Mycorrhizal Mutualists.</title>
        <authorList>
            <consortium name="DOE Joint Genome Institute"/>
            <consortium name="Mycorrhizal Genomics Consortium"/>
            <person name="Kohler A."/>
            <person name="Kuo A."/>
            <person name="Nagy L.G."/>
            <person name="Floudas D."/>
            <person name="Copeland A."/>
            <person name="Barry K.W."/>
            <person name="Cichocki N."/>
            <person name="Veneault-Fourrey C."/>
            <person name="LaButti K."/>
            <person name="Lindquist E.A."/>
            <person name="Lipzen A."/>
            <person name="Lundell T."/>
            <person name="Morin E."/>
            <person name="Murat C."/>
            <person name="Riley R."/>
            <person name="Ohm R."/>
            <person name="Sun H."/>
            <person name="Tunlid A."/>
            <person name="Henrissat B."/>
            <person name="Grigoriev I.V."/>
            <person name="Hibbett D.S."/>
            <person name="Martin F."/>
        </authorList>
    </citation>
    <scope>NUCLEOTIDE SEQUENCE [LARGE SCALE GENOMIC DNA]</scope>
    <source>
        <strain evidence="4">MAFF 305830</strain>
    </source>
</reference>
<dbReference type="Gene3D" id="3.40.390.10">
    <property type="entry name" value="Collagenase (Catalytic Domain)"/>
    <property type="match status" value="1"/>
</dbReference>
<evidence type="ECO:0000313" key="4">
    <source>
        <dbReference type="Proteomes" id="UP000054097"/>
    </source>
</evidence>
<dbReference type="Proteomes" id="UP000054097">
    <property type="component" value="Unassembled WGS sequence"/>
</dbReference>
<accession>A0A0C3ALL6</accession>
<organism evidence="3 4">
    <name type="scientific">Serendipita vermifera MAFF 305830</name>
    <dbReference type="NCBI Taxonomy" id="933852"/>
    <lineage>
        <taxon>Eukaryota</taxon>
        <taxon>Fungi</taxon>
        <taxon>Dikarya</taxon>
        <taxon>Basidiomycota</taxon>
        <taxon>Agaricomycotina</taxon>
        <taxon>Agaricomycetes</taxon>
        <taxon>Sebacinales</taxon>
        <taxon>Serendipitaceae</taxon>
        <taxon>Serendipita</taxon>
    </lineage>
</organism>
<proteinExistence type="predicted"/>
<dbReference type="HOGENOM" id="CLU_918793_0_0_1"/>
<evidence type="ECO:0000313" key="3">
    <source>
        <dbReference type="EMBL" id="KIM25480.1"/>
    </source>
</evidence>
<dbReference type="STRING" id="933852.A0A0C3ALL6"/>